<accession>A0A272EQ01</accession>
<gene>
    <name evidence="2" type="ORF">CGU29_14545</name>
</gene>
<dbReference type="InterPro" id="IPR024445">
    <property type="entry name" value="Tnp_ISXO2-like"/>
</dbReference>
<dbReference type="AlphaFoldDB" id="A0A272EQ01"/>
<dbReference type="Pfam" id="PF12762">
    <property type="entry name" value="DDE_Tnp_IS1595"/>
    <property type="match status" value="1"/>
</dbReference>
<comment type="caution">
    <text evidence="2">The sequence shown here is derived from an EMBL/GenBank/DDBJ whole genome shotgun (WGS) entry which is preliminary data.</text>
</comment>
<sequence>MLEQAFSEYLQQLNLLTDRQRTRLARALSGQVKAPLGELGTRPASCPRCGASAERLHPWGQSHGLPRYRCQGCGKTCNPLTGTPLAHLRRREQWPRYAQEMIDGVSVRAAAKQCQIDKNTAFLWRHRFLQQVARHQATHENGIIEADETFFLESFKGQRHLPRTARRRGGVGRTRGISADQIAVLVVRDRSGETANFRLTKLDAPHVIAALHPLIAPDAVLCTDGASVYKTFARLTGVAHRALNVQQGIRVIDGVFHIQNVNAYDSRLKTWMRRFNGVATKYLDNYLGWRRLLERYRNA</sequence>
<reference evidence="2 3" key="1">
    <citation type="submission" date="2017-07" db="EMBL/GenBank/DDBJ databases">
        <title>Candidatus Dactylopiibacterium carminicum, a nitrogen-fixing symbiont of the cochineal insect Dactylopius coccus and Dactylopius opuntiae (Hemiptera: Coccoidea: Dactylopiidae).</title>
        <authorList>
            <person name="Vera A."/>
        </authorList>
    </citation>
    <scope>NUCLEOTIDE SEQUENCE [LARGE SCALE GENOMIC DNA]</scope>
    <source>
        <strain evidence="2 3">NFDCM</strain>
    </source>
</reference>
<feature type="domain" description="ISXO2-like transposase" evidence="1">
    <location>
        <begin position="139"/>
        <end position="295"/>
    </location>
</feature>
<evidence type="ECO:0000313" key="2">
    <source>
        <dbReference type="EMBL" id="PAS91780.1"/>
    </source>
</evidence>
<feature type="non-terminal residue" evidence="2">
    <location>
        <position position="299"/>
    </location>
</feature>
<dbReference type="EMBL" id="NMRN01000060">
    <property type="protein sequence ID" value="PAS91780.1"/>
    <property type="molecule type" value="Genomic_DNA"/>
</dbReference>
<evidence type="ECO:0000259" key="1">
    <source>
        <dbReference type="SMART" id="SM01126"/>
    </source>
</evidence>
<proteinExistence type="predicted"/>
<protein>
    <submittedName>
        <fullName evidence="2">IS1595 family transposase</fullName>
    </submittedName>
</protein>
<dbReference type="Proteomes" id="UP000216107">
    <property type="component" value="Unassembled WGS sequence"/>
</dbReference>
<evidence type="ECO:0000313" key="3">
    <source>
        <dbReference type="Proteomes" id="UP000216107"/>
    </source>
</evidence>
<name>A0A272EQ01_9RHOO</name>
<dbReference type="NCBIfam" id="NF033547">
    <property type="entry name" value="transpos_IS1595"/>
    <property type="match status" value="1"/>
</dbReference>
<organism evidence="2 3">
    <name type="scientific">Candidatus Dactylopiibacterium carminicum</name>
    <dbReference type="NCBI Taxonomy" id="857335"/>
    <lineage>
        <taxon>Bacteria</taxon>
        <taxon>Pseudomonadati</taxon>
        <taxon>Pseudomonadota</taxon>
        <taxon>Betaproteobacteria</taxon>
        <taxon>Rhodocyclales</taxon>
        <taxon>Rhodocyclaceae</taxon>
        <taxon>Candidatus Dactylopiibacterium</taxon>
    </lineage>
</organism>
<dbReference type="SMART" id="SM01126">
    <property type="entry name" value="DDE_Tnp_IS1595"/>
    <property type="match status" value="1"/>
</dbReference>